<dbReference type="PROSITE" id="PS51725">
    <property type="entry name" value="ABM"/>
    <property type="match status" value="1"/>
</dbReference>
<dbReference type="KEGG" id="sbae:DSM104329_03779"/>
<sequence>MIGLHITYTVRPESADEAAGHLAAMAAAVRKDEPDCLAWIATRDAERPEVFHLTEIYRDEAAREAHRETEHFRRHVVDGFRALAVDRVAGTGAVTAAVWR</sequence>
<evidence type="ECO:0000313" key="3">
    <source>
        <dbReference type="Proteomes" id="UP001162834"/>
    </source>
</evidence>
<feature type="domain" description="ABM" evidence="1">
    <location>
        <begin position="2"/>
        <end position="94"/>
    </location>
</feature>
<evidence type="ECO:0000259" key="1">
    <source>
        <dbReference type="PROSITE" id="PS51725"/>
    </source>
</evidence>
<organism evidence="2 3">
    <name type="scientific">Capillimicrobium parvum</name>
    <dbReference type="NCBI Taxonomy" id="2884022"/>
    <lineage>
        <taxon>Bacteria</taxon>
        <taxon>Bacillati</taxon>
        <taxon>Actinomycetota</taxon>
        <taxon>Thermoleophilia</taxon>
        <taxon>Solirubrobacterales</taxon>
        <taxon>Capillimicrobiaceae</taxon>
        <taxon>Capillimicrobium</taxon>
    </lineage>
</organism>
<evidence type="ECO:0000313" key="2">
    <source>
        <dbReference type="EMBL" id="UGS37364.1"/>
    </source>
</evidence>
<proteinExistence type="predicted"/>
<dbReference type="AlphaFoldDB" id="A0A9E7C249"/>
<dbReference type="Gene3D" id="3.30.70.100">
    <property type="match status" value="1"/>
</dbReference>
<dbReference type="InterPro" id="IPR007138">
    <property type="entry name" value="ABM_dom"/>
</dbReference>
<dbReference type="GO" id="GO:0005829">
    <property type="term" value="C:cytosol"/>
    <property type="evidence" value="ECO:0007669"/>
    <property type="project" value="TreeGrafter"/>
</dbReference>
<dbReference type="GO" id="GO:0016491">
    <property type="term" value="F:oxidoreductase activity"/>
    <property type="evidence" value="ECO:0007669"/>
    <property type="project" value="TreeGrafter"/>
</dbReference>
<dbReference type="EMBL" id="CP087164">
    <property type="protein sequence ID" value="UGS37364.1"/>
    <property type="molecule type" value="Genomic_DNA"/>
</dbReference>
<accession>A0A9E7C249</accession>
<dbReference type="Pfam" id="PF03992">
    <property type="entry name" value="ABM"/>
    <property type="match status" value="1"/>
</dbReference>
<gene>
    <name evidence="2" type="ORF">DSM104329_03779</name>
</gene>
<dbReference type="SUPFAM" id="SSF54909">
    <property type="entry name" value="Dimeric alpha+beta barrel"/>
    <property type="match status" value="1"/>
</dbReference>
<reference evidence="2" key="1">
    <citation type="journal article" date="2022" name="Int. J. Syst. Evol. Microbiol.">
        <title>Pseudomonas aegrilactucae sp. nov. and Pseudomonas morbosilactucae sp. nov., pathogens causing bacterial rot of lettuce in Japan.</title>
        <authorList>
            <person name="Sawada H."/>
            <person name="Fujikawa T."/>
            <person name="Satou M."/>
        </authorList>
    </citation>
    <scope>NUCLEOTIDE SEQUENCE</scope>
    <source>
        <strain evidence="2">0166_1</strain>
    </source>
</reference>
<keyword evidence="3" id="KW-1185">Reference proteome</keyword>
<dbReference type="Proteomes" id="UP001162834">
    <property type="component" value="Chromosome"/>
</dbReference>
<dbReference type="InterPro" id="IPR011008">
    <property type="entry name" value="Dimeric_a/b-barrel"/>
</dbReference>
<dbReference type="InterPro" id="IPR050744">
    <property type="entry name" value="AI-2_Isomerase_LsrG"/>
</dbReference>
<dbReference type="RefSeq" id="WP_259311420.1">
    <property type="nucleotide sequence ID" value="NZ_CP087164.1"/>
</dbReference>
<name>A0A9E7C249_9ACTN</name>
<dbReference type="PANTHER" id="PTHR33336:SF3">
    <property type="entry name" value="ABM DOMAIN-CONTAINING PROTEIN"/>
    <property type="match status" value="1"/>
</dbReference>
<dbReference type="PANTHER" id="PTHR33336">
    <property type="entry name" value="QUINOL MONOOXYGENASE YGIN-RELATED"/>
    <property type="match status" value="1"/>
</dbReference>
<protein>
    <recommendedName>
        <fullName evidence="1">ABM domain-containing protein</fullName>
    </recommendedName>
</protein>